<dbReference type="InterPro" id="IPR024371">
    <property type="entry name" value="AcetylCoA_trans_1-like"/>
</dbReference>
<dbReference type="Proteomes" id="UP000007879">
    <property type="component" value="Unassembled WGS sequence"/>
</dbReference>
<comment type="subcellular location">
    <subcellularLocation>
        <location evidence="1">Membrane</location>
        <topology evidence="1">Multi-pass membrane protein</topology>
    </subcellularLocation>
</comment>
<keyword evidence="4 6" id="KW-0472">Membrane</keyword>
<evidence type="ECO:0000256" key="6">
    <source>
        <dbReference type="SAM" id="Phobius"/>
    </source>
</evidence>
<feature type="transmembrane region" description="Helical" evidence="6">
    <location>
        <begin position="307"/>
        <end position="325"/>
    </location>
</feature>
<feature type="transmembrane region" description="Helical" evidence="6">
    <location>
        <begin position="73"/>
        <end position="90"/>
    </location>
</feature>
<dbReference type="Pfam" id="PF13000">
    <property type="entry name" value="Acatn"/>
    <property type="match status" value="3"/>
</dbReference>
<evidence type="ECO:0000256" key="2">
    <source>
        <dbReference type="ARBA" id="ARBA00022692"/>
    </source>
</evidence>
<dbReference type="STRING" id="400682.A0A1X7UQN8"/>
<dbReference type="InParanoid" id="A0A1X7UQN8"/>
<dbReference type="KEGG" id="aqu:100641173"/>
<keyword evidence="8" id="KW-1185">Reference proteome</keyword>
<evidence type="ECO:0000313" key="7">
    <source>
        <dbReference type="EnsemblMetazoa" id="Aqu2.1.30305_001"/>
    </source>
</evidence>
<evidence type="ECO:0000256" key="3">
    <source>
        <dbReference type="ARBA" id="ARBA00022989"/>
    </source>
</evidence>
<evidence type="ECO:0000256" key="5">
    <source>
        <dbReference type="SAM" id="MobiDB-lite"/>
    </source>
</evidence>
<evidence type="ECO:0000256" key="1">
    <source>
        <dbReference type="ARBA" id="ARBA00004141"/>
    </source>
</evidence>
<accession>A0A1X7UQN8</accession>
<dbReference type="OrthoDB" id="6415790at2759"/>
<dbReference type="PANTHER" id="PTHR12778">
    <property type="entry name" value="SOLUTE CARRIER FAMILY 33 ACETYL-COA TRANSPORTER -RELATED"/>
    <property type="match status" value="1"/>
</dbReference>
<feature type="transmembrane region" description="Helical" evidence="6">
    <location>
        <begin position="136"/>
        <end position="158"/>
    </location>
</feature>
<dbReference type="GO" id="GO:0008521">
    <property type="term" value="F:acetyl-CoA transmembrane transporter activity"/>
    <property type="evidence" value="ECO:0007669"/>
    <property type="project" value="InterPro"/>
</dbReference>
<evidence type="ECO:0008006" key="9">
    <source>
        <dbReference type="Google" id="ProtNLM"/>
    </source>
</evidence>
<name>A0A1X7UQN8_AMPQE</name>
<dbReference type="EnsemblMetazoa" id="Aqu2.1.30305_001">
    <property type="protein sequence ID" value="Aqu2.1.30305_001"/>
    <property type="gene ID" value="Aqu2.1.30305"/>
</dbReference>
<feature type="transmembrane region" description="Helical" evidence="6">
    <location>
        <begin position="370"/>
        <end position="396"/>
    </location>
</feature>
<feature type="transmembrane region" description="Helical" evidence="6">
    <location>
        <begin position="337"/>
        <end position="358"/>
    </location>
</feature>
<dbReference type="PANTHER" id="PTHR12778:SF9">
    <property type="entry name" value="ACETYL-COENZYME A TRANSPORTER 1"/>
    <property type="match status" value="1"/>
</dbReference>
<dbReference type="eggNOG" id="KOG3574">
    <property type="taxonomic scope" value="Eukaryota"/>
</dbReference>
<feature type="transmembrane region" description="Helical" evidence="6">
    <location>
        <begin position="222"/>
        <end position="240"/>
    </location>
</feature>
<dbReference type="AlphaFoldDB" id="A0A1X7UQN8"/>
<feature type="compositionally biased region" description="Basic and acidic residues" evidence="5">
    <location>
        <begin position="9"/>
        <end position="21"/>
    </location>
</feature>
<keyword evidence="2 6" id="KW-0812">Transmembrane</keyword>
<dbReference type="InterPro" id="IPR036259">
    <property type="entry name" value="MFS_trans_sf"/>
</dbReference>
<dbReference type="GO" id="GO:0016020">
    <property type="term" value="C:membrane"/>
    <property type="evidence" value="ECO:0007669"/>
    <property type="project" value="UniProtKB-SubCell"/>
</dbReference>
<evidence type="ECO:0000256" key="4">
    <source>
        <dbReference type="ARBA" id="ARBA00023136"/>
    </source>
</evidence>
<sequence>MAATLRNVKQPEDAAMEKKQDEEEEEDKEKQSDKFNLAILLLLYTLQGIPIGLAGSVPMLLQTKKIGYRQQALFSLVSWPFSIKLLWAPIVDSFYSPTLGRRKSWLIPVQYIIGLTMILVSYNIDDLMGGEQGDPPNITILTILFFVFFLCAATQDIAVDGWAITMLSRKNVGHASTCNSVGQTIGYFLGYTVFLALESKEFCNTYLRSEPGDDGIVDMSHFFFFWGIVFTLVTSLVWLFKKEKKEVLPNAIRQDVFAAYKQLLVILKLRPVQAYALFVLTCKIGFAAAENITGLKLVESGLPREKIALIALPMVPIQILLPLVISRAISGPRPMDVFIKAYPFRLIMTLAFSAVVWWTSMHTEGEFSAFYYVILVSAFLLHQVATYSMFVAIMSFHAQVSDPSMGGTYMTLLNTLSNLGGTWTGTCALWLVDVVSFKDCEGVTDLTLDCDTMQELKACTAAGGHCVTHLDGYYVEIAVCFILGVVWYLWQRNGIKKLQGLDGSDWKARGEQ</sequence>
<dbReference type="InterPro" id="IPR004752">
    <property type="entry name" value="AmpG_permease/AT-1"/>
</dbReference>
<dbReference type="EnsemblMetazoa" id="XM_003386941.3">
    <property type="protein sequence ID" value="XP_003386989.1"/>
    <property type="gene ID" value="LOC100641173"/>
</dbReference>
<dbReference type="GO" id="GO:0035348">
    <property type="term" value="P:acetyl-CoA transmembrane transport"/>
    <property type="evidence" value="ECO:0007669"/>
    <property type="project" value="InterPro"/>
</dbReference>
<keyword evidence="3 6" id="KW-1133">Transmembrane helix</keyword>
<gene>
    <name evidence="7" type="primary">100641173</name>
</gene>
<feature type="transmembrane region" description="Helical" evidence="6">
    <location>
        <begin position="473"/>
        <end position="490"/>
    </location>
</feature>
<reference evidence="7" key="2">
    <citation type="submission" date="2017-05" db="UniProtKB">
        <authorList>
            <consortium name="EnsemblMetazoa"/>
        </authorList>
    </citation>
    <scope>IDENTIFICATION</scope>
</reference>
<evidence type="ECO:0000313" key="8">
    <source>
        <dbReference type="Proteomes" id="UP000007879"/>
    </source>
</evidence>
<feature type="transmembrane region" description="Helical" evidence="6">
    <location>
        <begin position="408"/>
        <end position="432"/>
    </location>
</feature>
<reference evidence="8" key="1">
    <citation type="journal article" date="2010" name="Nature">
        <title>The Amphimedon queenslandica genome and the evolution of animal complexity.</title>
        <authorList>
            <person name="Srivastava M."/>
            <person name="Simakov O."/>
            <person name="Chapman J."/>
            <person name="Fahey B."/>
            <person name="Gauthier M.E."/>
            <person name="Mitros T."/>
            <person name="Richards G.S."/>
            <person name="Conaco C."/>
            <person name="Dacre M."/>
            <person name="Hellsten U."/>
            <person name="Larroux C."/>
            <person name="Putnam N.H."/>
            <person name="Stanke M."/>
            <person name="Adamska M."/>
            <person name="Darling A."/>
            <person name="Degnan S.M."/>
            <person name="Oakley T.H."/>
            <person name="Plachetzki D.C."/>
            <person name="Zhai Y."/>
            <person name="Adamski M."/>
            <person name="Calcino A."/>
            <person name="Cummins S.F."/>
            <person name="Goodstein D.M."/>
            <person name="Harris C."/>
            <person name="Jackson D.J."/>
            <person name="Leys S.P."/>
            <person name="Shu S."/>
            <person name="Woodcroft B.J."/>
            <person name="Vervoort M."/>
            <person name="Kosik K.S."/>
            <person name="Manning G."/>
            <person name="Degnan B.M."/>
            <person name="Rokhsar D.S."/>
        </authorList>
    </citation>
    <scope>NUCLEOTIDE SEQUENCE [LARGE SCALE GENOMIC DNA]</scope>
</reference>
<feature type="transmembrane region" description="Helical" evidence="6">
    <location>
        <begin position="274"/>
        <end position="295"/>
    </location>
</feature>
<dbReference type="SUPFAM" id="SSF103473">
    <property type="entry name" value="MFS general substrate transporter"/>
    <property type="match status" value="1"/>
</dbReference>
<dbReference type="Gene3D" id="1.20.1250.20">
    <property type="entry name" value="MFS general substrate transporter like domains"/>
    <property type="match status" value="1"/>
</dbReference>
<feature type="transmembrane region" description="Helical" evidence="6">
    <location>
        <begin position="37"/>
        <end position="61"/>
    </location>
</feature>
<feature type="transmembrane region" description="Helical" evidence="6">
    <location>
        <begin position="105"/>
        <end position="124"/>
    </location>
</feature>
<proteinExistence type="predicted"/>
<feature type="region of interest" description="Disordered" evidence="5">
    <location>
        <begin position="1"/>
        <end position="30"/>
    </location>
</feature>
<protein>
    <recommendedName>
        <fullName evidence="9">Major facilitator superfamily (MFS) profile domain-containing protein</fullName>
    </recommendedName>
</protein>
<organism evidence="7">
    <name type="scientific">Amphimedon queenslandica</name>
    <name type="common">Sponge</name>
    <dbReference type="NCBI Taxonomy" id="400682"/>
    <lineage>
        <taxon>Eukaryota</taxon>
        <taxon>Metazoa</taxon>
        <taxon>Porifera</taxon>
        <taxon>Demospongiae</taxon>
        <taxon>Heteroscleromorpha</taxon>
        <taxon>Haplosclerida</taxon>
        <taxon>Niphatidae</taxon>
        <taxon>Amphimedon</taxon>
    </lineage>
</organism>